<dbReference type="SUPFAM" id="SSF142913">
    <property type="entry name" value="YktB/PF0168-like"/>
    <property type="match status" value="1"/>
</dbReference>
<dbReference type="Proteomes" id="UP001625389">
    <property type="component" value="Unassembled WGS sequence"/>
</dbReference>
<protein>
    <submittedName>
        <fullName evidence="1">DUF1054 family protein</fullName>
    </submittedName>
</protein>
<accession>A0ABW8UA30</accession>
<evidence type="ECO:0000313" key="2">
    <source>
        <dbReference type="Proteomes" id="UP001625389"/>
    </source>
</evidence>
<evidence type="ECO:0000313" key="1">
    <source>
        <dbReference type="EMBL" id="MFL2028672.1"/>
    </source>
</evidence>
<dbReference type="Pfam" id="PF06335">
    <property type="entry name" value="DUF1054"/>
    <property type="match status" value="1"/>
</dbReference>
<reference evidence="1 2" key="1">
    <citation type="submission" date="2024-08" db="EMBL/GenBank/DDBJ databases">
        <authorList>
            <person name="Arias E."/>
        </authorList>
    </citation>
    <scope>NUCLEOTIDE SEQUENCE [LARGE SCALE GENOMIC DNA]</scope>
    <source>
        <strain evidence="1 2">FAM 25317</strain>
    </source>
</reference>
<comment type="caution">
    <text evidence="1">The sequence shown here is derived from an EMBL/GenBank/DDBJ whole genome shotgun (WGS) entry which is preliminary data.</text>
</comment>
<gene>
    <name evidence="1" type="ORF">ACEN34_03480</name>
</gene>
<dbReference type="InterPro" id="IPR053707">
    <property type="entry name" value="UPF0637_domain_sf"/>
</dbReference>
<dbReference type="InterPro" id="IPR009403">
    <property type="entry name" value="UPF0637"/>
</dbReference>
<dbReference type="RefSeq" id="WP_407137008.1">
    <property type="nucleotide sequence ID" value="NZ_JBGQPK010000008.1"/>
</dbReference>
<organism evidence="1 2">
    <name type="scientific">Loigolactobacillus zhaoyuanensis</name>
    <dbReference type="NCBI Taxonomy" id="2486017"/>
    <lineage>
        <taxon>Bacteria</taxon>
        <taxon>Bacillati</taxon>
        <taxon>Bacillota</taxon>
        <taxon>Bacilli</taxon>
        <taxon>Lactobacillales</taxon>
        <taxon>Lactobacillaceae</taxon>
        <taxon>Loigolactobacillus</taxon>
    </lineage>
</organism>
<name>A0ABW8UA30_9LACO</name>
<dbReference type="EMBL" id="JBGQPK010000008">
    <property type="protein sequence ID" value="MFL2028672.1"/>
    <property type="molecule type" value="Genomic_DNA"/>
</dbReference>
<keyword evidence="2" id="KW-1185">Reference proteome</keyword>
<sequence>MIIIGFTVDDFKVFNQQTVAGRMALIREQLDPKFELLGATISKQLATENIPAFINVAKHLRRHTNPAPNTWFAIGPYKRGYKMVPHFEVGFWDDRLFVWLCLLENIQQPAPYAAILHQQQNLIKQLPVGQWQLSGNHMAKPIQPLNAANLAAQTQRFIDVKKGEWLLGKVWLKTDPIFQTSGAVEVEIKQSIKQLTPLYRYLLAAIRED</sequence>
<dbReference type="Gene3D" id="3.30.930.20">
    <property type="entry name" value="Protein of unknown function DUF1054"/>
    <property type="match status" value="1"/>
</dbReference>
<proteinExistence type="predicted"/>